<dbReference type="Pfam" id="PF03446">
    <property type="entry name" value="NAD_binding_2"/>
    <property type="match status" value="1"/>
</dbReference>
<dbReference type="InterPro" id="IPR036291">
    <property type="entry name" value="NAD(P)-bd_dom_sf"/>
</dbReference>
<evidence type="ECO:0000256" key="1">
    <source>
        <dbReference type="ARBA" id="ARBA00023002"/>
    </source>
</evidence>
<dbReference type="InterPro" id="IPR051265">
    <property type="entry name" value="HIBADH-related_NP60_sf"/>
</dbReference>
<accession>A0ABV2B0F2</accession>
<dbReference type="InterPro" id="IPR008927">
    <property type="entry name" value="6-PGluconate_DH-like_C_sf"/>
</dbReference>
<dbReference type="InterPro" id="IPR015815">
    <property type="entry name" value="HIBADH-related"/>
</dbReference>
<dbReference type="EMBL" id="APND01000002">
    <property type="protein sequence ID" value="MES1929359.1"/>
    <property type="molecule type" value="Genomic_DNA"/>
</dbReference>
<evidence type="ECO:0000259" key="3">
    <source>
        <dbReference type="Pfam" id="PF03446"/>
    </source>
</evidence>
<dbReference type="InterPro" id="IPR006115">
    <property type="entry name" value="6PGDH_NADP-bd"/>
</dbReference>
<dbReference type="Proteomes" id="UP001460888">
    <property type="component" value="Unassembled WGS sequence"/>
</dbReference>
<keyword evidence="1" id="KW-0560">Oxidoreductase</keyword>
<dbReference type="PIRSF" id="PIRSF000103">
    <property type="entry name" value="HIBADH"/>
    <property type="match status" value="1"/>
</dbReference>
<protein>
    <submittedName>
        <fullName evidence="5">NAD-binding 6-phosphogluconate dehydrogenase</fullName>
    </submittedName>
</protein>
<dbReference type="Pfam" id="PF14833">
    <property type="entry name" value="NAD_binding_11"/>
    <property type="match status" value="1"/>
</dbReference>
<organism evidence="5 6">
    <name type="scientific">Salinisphaera dokdonensis CL-ES53</name>
    <dbReference type="NCBI Taxonomy" id="1304272"/>
    <lineage>
        <taxon>Bacteria</taxon>
        <taxon>Pseudomonadati</taxon>
        <taxon>Pseudomonadota</taxon>
        <taxon>Gammaproteobacteria</taxon>
        <taxon>Salinisphaerales</taxon>
        <taxon>Salinisphaeraceae</taxon>
        <taxon>Salinisphaera</taxon>
    </lineage>
</organism>
<feature type="domain" description="6-phosphogluconate dehydrogenase NADP-binding" evidence="3">
    <location>
        <begin position="2"/>
        <end position="156"/>
    </location>
</feature>
<dbReference type="InterPro" id="IPR002204">
    <property type="entry name" value="3-OH-isobutyrate_DH-rel_CS"/>
</dbReference>
<dbReference type="PROSITE" id="PS00895">
    <property type="entry name" value="3_HYDROXYISOBUT_DH"/>
    <property type="match status" value="1"/>
</dbReference>
<sequence>MRIGFIGLGAMGQHMAHNLIATGFDVTVWNRSSDKLAPLVEAGATRAVQAADAAACDVLITMLADDDALTTVVDAHDLIEAMPENGVHVNMATCSIECARRMAARHENAGRHYVAAPVLGRPDIAKAAKLNIVAAGDHDAIERARPALEAMGQKVWPAGEAAYKANAIKLATNFMLVSAVEAMGEATSLTSAYGIERADFLEIITNSVFGAPAYLGYSGAMANREYDNPEGFKLALGAKDMDLALAASKAENVPLPVGSTVRDRLSEALAAGDGDLDLAALAEGSRRAAHLDDND</sequence>
<dbReference type="SUPFAM" id="SSF48179">
    <property type="entry name" value="6-phosphogluconate dehydrogenase C-terminal domain-like"/>
    <property type="match status" value="1"/>
</dbReference>
<comment type="caution">
    <text evidence="5">The sequence shown here is derived from an EMBL/GenBank/DDBJ whole genome shotgun (WGS) entry which is preliminary data.</text>
</comment>
<evidence type="ECO:0000313" key="6">
    <source>
        <dbReference type="Proteomes" id="UP001460888"/>
    </source>
</evidence>
<keyword evidence="6" id="KW-1185">Reference proteome</keyword>
<dbReference type="Gene3D" id="3.40.50.720">
    <property type="entry name" value="NAD(P)-binding Rossmann-like Domain"/>
    <property type="match status" value="1"/>
</dbReference>
<dbReference type="SUPFAM" id="SSF51735">
    <property type="entry name" value="NAD(P)-binding Rossmann-fold domains"/>
    <property type="match status" value="1"/>
</dbReference>
<evidence type="ECO:0000256" key="2">
    <source>
        <dbReference type="ARBA" id="ARBA00023027"/>
    </source>
</evidence>
<name>A0ABV2B0F2_9GAMM</name>
<evidence type="ECO:0000259" key="4">
    <source>
        <dbReference type="Pfam" id="PF14833"/>
    </source>
</evidence>
<proteinExistence type="predicted"/>
<gene>
    <name evidence="5" type="ORF">SADO_08882</name>
</gene>
<evidence type="ECO:0000313" key="5">
    <source>
        <dbReference type="EMBL" id="MES1929359.1"/>
    </source>
</evidence>
<feature type="domain" description="3-hydroxyisobutyrate dehydrogenase-like NAD-binding" evidence="4">
    <location>
        <begin position="165"/>
        <end position="282"/>
    </location>
</feature>
<dbReference type="InterPro" id="IPR029154">
    <property type="entry name" value="HIBADH-like_NADP-bd"/>
</dbReference>
<keyword evidence="2" id="KW-0520">NAD</keyword>
<dbReference type="PANTHER" id="PTHR43580:SF2">
    <property type="entry name" value="CYTOKINE-LIKE NUCLEAR FACTOR N-PAC"/>
    <property type="match status" value="1"/>
</dbReference>
<dbReference type="InterPro" id="IPR013328">
    <property type="entry name" value="6PGD_dom2"/>
</dbReference>
<dbReference type="Gene3D" id="1.10.1040.10">
    <property type="entry name" value="N-(1-d-carboxylethyl)-l-norvaline Dehydrogenase, domain 2"/>
    <property type="match status" value="1"/>
</dbReference>
<reference evidence="5 6" key="1">
    <citation type="submission" date="2013-03" db="EMBL/GenBank/DDBJ databases">
        <title>Salinisphaera dokdonensis CL-ES53 Genome Sequencing.</title>
        <authorList>
            <person name="Li C."/>
            <person name="Lai Q."/>
            <person name="Shao Z."/>
        </authorList>
    </citation>
    <scope>NUCLEOTIDE SEQUENCE [LARGE SCALE GENOMIC DNA]</scope>
    <source>
        <strain evidence="5 6">CL-ES53</strain>
    </source>
</reference>
<dbReference type="PANTHER" id="PTHR43580">
    <property type="entry name" value="OXIDOREDUCTASE GLYR1-RELATED"/>
    <property type="match status" value="1"/>
</dbReference>